<dbReference type="AlphaFoldDB" id="A0A8J5SY06"/>
<feature type="domain" description="Smr" evidence="3">
    <location>
        <begin position="436"/>
        <end position="518"/>
    </location>
</feature>
<dbReference type="InterPro" id="IPR053242">
    <property type="entry name" value="PAM2-like_domain"/>
</dbReference>
<dbReference type="PANTHER" id="PTHR46651:SF1">
    <property type="entry name" value="SMALL MUTS RELATED FAMILY PROTEIN"/>
    <property type="match status" value="1"/>
</dbReference>
<feature type="compositionally biased region" description="Basic and acidic residues" evidence="2">
    <location>
        <begin position="36"/>
        <end position="53"/>
    </location>
</feature>
<dbReference type="InterPro" id="IPR013899">
    <property type="entry name" value="DUF1771"/>
</dbReference>
<protein>
    <recommendedName>
        <fullName evidence="3">Smr domain-containing protein</fullName>
    </recommendedName>
</protein>
<dbReference type="Pfam" id="PF07145">
    <property type="entry name" value="PAM2"/>
    <property type="match status" value="1"/>
</dbReference>
<comment type="caution">
    <text evidence="4">The sequence shown here is derived from an EMBL/GenBank/DDBJ whole genome shotgun (WGS) entry which is preliminary data.</text>
</comment>
<dbReference type="InterPro" id="IPR002625">
    <property type="entry name" value="Smr_dom"/>
</dbReference>
<dbReference type="NCBIfam" id="TIGR00756">
    <property type="entry name" value="PPR"/>
    <property type="match status" value="1"/>
</dbReference>
<accession>A0A8J5SY06</accession>
<evidence type="ECO:0000259" key="3">
    <source>
        <dbReference type="PROSITE" id="PS50828"/>
    </source>
</evidence>
<reference evidence="4" key="1">
    <citation type="journal article" date="2021" name="bioRxiv">
        <title>Whole Genome Assembly and Annotation of Northern Wild Rice, Zizania palustris L., Supports a Whole Genome Duplication in the Zizania Genus.</title>
        <authorList>
            <person name="Haas M."/>
            <person name="Kono T."/>
            <person name="Macchietto M."/>
            <person name="Millas R."/>
            <person name="McGilp L."/>
            <person name="Shao M."/>
            <person name="Duquette J."/>
            <person name="Hirsch C.N."/>
            <person name="Kimball J."/>
        </authorList>
    </citation>
    <scope>NUCLEOTIDE SEQUENCE</scope>
    <source>
        <tissue evidence="4">Fresh leaf tissue</tissue>
    </source>
</reference>
<feature type="repeat" description="PPR" evidence="1">
    <location>
        <begin position="529"/>
        <end position="563"/>
    </location>
</feature>
<name>A0A8J5SY06_ZIZPA</name>
<organism evidence="4 5">
    <name type="scientific">Zizania palustris</name>
    <name type="common">Northern wild rice</name>
    <dbReference type="NCBI Taxonomy" id="103762"/>
    <lineage>
        <taxon>Eukaryota</taxon>
        <taxon>Viridiplantae</taxon>
        <taxon>Streptophyta</taxon>
        <taxon>Embryophyta</taxon>
        <taxon>Tracheophyta</taxon>
        <taxon>Spermatophyta</taxon>
        <taxon>Magnoliopsida</taxon>
        <taxon>Liliopsida</taxon>
        <taxon>Poales</taxon>
        <taxon>Poaceae</taxon>
        <taxon>BOP clade</taxon>
        <taxon>Oryzoideae</taxon>
        <taxon>Oryzeae</taxon>
        <taxon>Zizaniinae</taxon>
        <taxon>Zizania</taxon>
    </lineage>
</organism>
<dbReference type="CDD" id="cd14371">
    <property type="entry name" value="CUE_CID7_like"/>
    <property type="match status" value="1"/>
</dbReference>
<reference evidence="4" key="2">
    <citation type="submission" date="2021-02" db="EMBL/GenBank/DDBJ databases">
        <authorList>
            <person name="Kimball J.A."/>
            <person name="Haas M.W."/>
            <person name="Macchietto M."/>
            <person name="Kono T."/>
            <person name="Duquette J."/>
            <person name="Shao M."/>
        </authorList>
    </citation>
    <scope>NUCLEOTIDE SEQUENCE</scope>
    <source>
        <tissue evidence="4">Fresh leaf tissue</tissue>
    </source>
</reference>
<dbReference type="InterPro" id="IPR041806">
    <property type="entry name" value="CID5/6/7_CUE"/>
</dbReference>
<proteinExistence type="predicted"/>
<dbReference type="InterPro" id="IPR002885">
    <property type="entry name" value="PPR_rpt"/>
</dbReference>
<evidence type="ECO:0000313" key="4">
    <source>
        <dbReference type="EMBL" id="KAG8076992.1"/>
    </source>
</evidence>
<keyword evidence="5" id="KW-1185">Reference proteome</keyword>
<sequence>MLTNKVTALNPNAAEFVPSFIRPSFESSSSAVSDVSKSDLRGSGKTILDRSESSKSNNSDDEAHQFWRKQLPDDIIPDFTFEKIEQGPEELSLAGLSLNAPPFYGTTASRFSRENDLSSQANKSLELGHTSLLYEDNSQASLSTMGSSNWEQNFVGDLHFANGNQDLHYDLESAEGFSDSFTSEYAAATDGLLDPLEYLASQFPGFSAESLAELYYANGCDFNHTIEILTQLEIQVDATSNQTLTPRIPNFSTMDFPALPTVEDQNGFSKDNADILSIFNGRSLPSVSGGTGDFVSAVRKLASQNSGHMKFKKGPEYGNGVSTAVPRQYNSTKTSSGSKFQTVSSERAAPWLETGDAVANMYSESREEARDFARIRNACFEQARQAYMIGNKALAKELSMKGQTYNAQMKASHEKAREAIYRQRNPGSQRGSDRLIDLHGLHVNEAIHILKVELGALRSTARATGVRMQVMVCVGTGHHTKGSRTARLPIAVEQFLLEEGLRYTQAQPGNFDRTIEVYRSILEAGLEPDEDTYNTLIVMYSRNLRPEEGFTLLNEMDEAEKVLNSLKSSSLEVSTLPYSTVFDAYLRNHDYNLGITKLLEMKRDGVQPDHQVWTCFIRAASLCEKTDDSLLLLKSLHDCGFDLPIRLLTESTSLFTEVDSFLEELGALEDSASLNFVNALEDLLWAFERRATASWIFQLAVNKSIYRHNVFRYLQQSLTPKISI</sequence>
<dbReference type="PANTHER" id="PTHR46651">
    <property type="entry name" value="POLYADENYLATE-BINDING PROTEIN-INTERACTING PROTEIN 7"/>
    <property type="match status" value="1"/>
</dbReference>
<gene>
    <name evidence="4" type="ORF">GUJ93_ZPchr0006g45380</name>
</gene>
<dbReference type="Pfam" id="PF08590">
    <property type="entry name" value="DUF1771"/>
    <property type="match status" value="1"/>
</dbReference>
<dbReference type="SMART" id="SM01162">
    <property type="entry name" value="DUF1771"/>
    <property type="match status" value="1"/>
</dbReference>
<dbReference type="Pfam" id="PF01535">
    <property type="entry name" value="PPR"/>
    <property type="match status" value="1"/>
</dbReference>
<dbReference type="SMART" id="SM00463">
    <property type="entry name" value="SMR"/>
    <property type="match status" value="1"/>
</dbReference>
<dbReference type="PROSITE" id="PS50828">
    <property type="entry name" value="SMR"/>
    <property type="match status" value="1"/>
</dbReference>
<evidence type="ECO:0000256" key="1">
    <source>
        <dbReference type="PROSITE-ProRule" id="PRU00708"/>
    </source>
</evidence>
<dbReference type="OrthoDB" id="3231855at2759"/>
<feature type="region of interest" description="Disordered" evidence="2">
    <location>
        <begin position="32"/>
        <end position="63"/>
    </location>
</feature>
<dbReference type="PROSITE" id="PS51375">
    <property type="entry name" value="PPR"/>
    <property type="match status" value="1"/>
</dbReference>
<dbReference type="EMBL" id="JAAALK010000283">
    <property type="protein sequence ID" value="KAG8076992.1"/>
    <property type="molecule type" value="Genomic_DNA"/>
</dbReference>
<evidence type="ECO:0000313" key="5">
    <source>
        <dbReference type="Proteomes" id="UP000729402"/>
    </source>
</evidence>
<dbReference type="InterPro" id="IPR009818">
    <property type="entry name" value="PAM2_motif"/>
</dbReference>
<evidence type="ECO:0000256" key="2">
    <source>
        <dbReference type="SAM" id="MobiDB-lite"/>
    </source>
</evidence>
<dbReference type="Proteomes" id="UP000729402">
    <property type="component" value="Unassembled WGS sequence"/>
</dbReference>